<organism evidence="2 3">
    <name type="scientific">Puccinia sorghi</name>
    <dbReference type="NCBI Taxonomy" id="27349"/>
    <lineage>
        <taxon>Eukaryota</taxon>
        <taxon>Fungi</taxon>
        <taxon>Dikarya</taxon>
        <taxon>Basidiomycota</taxon>
        <taxon>Pucciniomycotina</taxon>
        <taxon>Pucciniomycetes</taxon>
        <taxon>Pucciniales</taxon>
        <taxon>Pucciniaceae</taxon>
        <taxon>Puccinia</taxon>
    </lineage>
</organism>
<evidence type="ECO:0000313" key="2">
    <source>
        <dbReference type="EMBL" id="KNZ58801.1"/>
    </source>
</evidence>
<keyword evidence="1" id="KW-0472">Membrane</keyword>
<dbReference type="EMBL" id="LAVV01006681">
    <property type="protein sequence ID" value="KNZ58801.1"/>
    <property type="molecule type" value="Genomic_DNA"/>
</dbReference>
<accession>A0A0L6VDE9</accession>
<evidence type="ECO:0000256" key="1">
    <source>
        <dbReference type="SAM" id="Phobius"/>
    </source>
</evidence>
<evidence type="ECO:0000313" key="3">
    <source>
        <dbReference type="Proteomes" id="UP000037035"/>
    </source>
</evidence>
<gene>
    <name evidence="2" type="ORF">VP01_185g3</name>
</gene>
<comment type="caution">
    <text evidence="2">The sequence shown here is derived from an EMBL/GenBank/DDBJ whole genome shotgun (WGS) entry which is preliminary data.</text>
</comment>
<dbReference type="Proteomes" id="UP000037035">
    <property type="component" value="Unassembled WGS sequence"/>
</dbReference>
<sequence length="469" mass="55401">MFYHSEIFDLSLCMAYQIYQIHNYKPVIGEDQTCFKKGGFYKTLLQFPFVQAYQDFNQWLQHFHQKKLSSLTIMSSKHLKKHNSNFSCLIWKLHQIHHQGIIFIWETNINIISYVNHTNYLKHQCIGQKKNHCSKKYISDLFFFSFHFLLFSFFFPFILIFLLSWNLLNLITPKLDVDHKPGSHNSMHYFFFSSIFNYFLTNVHIEASSSTVGKASFAPGKPPDCFSFSFFFFSLFPGFVFSSFFPITVHCLNTSLPPDIFFFLLQNHPSQNPNTFEWQFQIISIQCSEFLNSSGKPSGDFSQNNIRSSWIKQIATEVRNINMHFTISSLKECCPTQFIKEVHQIWRNESVEMFQNNKGHLKLIIISFLNYSYRASYHTCIRNSLKTKKKKKWIFTSFVKPDNLPKFCVLERVFLEAYMIPRVENFKLDALKNMKKGWKEYFLRFWGCGEIGLALLLDNKNVSTSIKVE</sequence>
<dbReference type="VEuPathDB" id="FungiDB:VP01_185g3"/>
<keyword evidence="1" id="KW-1133">Transmembrane helix</keyword>
<name>A0A0L6VDE9_9BASI</name>
<feature type="transmembrane region" description="Helical" evidence="1">
    <location>
        <begin position="226"/>
        <end position="247"/>
    </location>
</feature>
<feature type="transmembrane region" description="Helical" evidence="1">
    <location>
        <begin position="141"/>
        <end position="167"/>
    </location>
</feature>
<keyword evidence="3" id="KW-1185">Reference proteome</keyword>
<proteinExistence type="predicted"/>
<protein>
    <submittedName>
        <fullName evidence="2">Uncharacterized protein</fullName>
    </submittedName>
</protein>
<dbReference type="AlphaFoldDB" id="A0A0L6VDE9"/>
<keyword evidence="1" id="KW-0812">Transmembrane</keyword>
<reference evidence="2 3" key="1">
    <citation type="submission" date="2015-08" db="EMBL/GenBank/DDBJ databases">
        <title>Next Generation Sequencing and Analysis of the Genome of Puccinia sorghi L Schw, the Causal Agent of Maize Common Rust.</title>
        <authorList>
            <person name="Rochi L."/>
            <person name="Burguener G."/>
            <person name="Darino M."/>
            <person name="Turjanski A."/>
            <person name="Kreff E."/>
            <person name="Dieguez M.J."/>
            <person name="Sacco F."/>
        </authorList>
    </citation>
    <scope>NUCLEOTIDE SEQUENCE [LARGE SCALE GENOMIC DNA]</scope>
    <source>
        <strain evidence="2 3">RO10H11247</strain>
    </source>
</reference>
<feature type="transmembrane region" description="Helical" evidence="1">
    <location>
        <begin position="187"/>
        <end position="205"/>
    </location>
</feature>